<dbReference type="GO" id="GO:0003824">
    <property type="term" value="F:catalytic activity"/>
    <property type="evidence" value="ECO:0007669"/>
    <property type="project" value="InterPro"/>
</dbReference>
<feature type="domain" description="Carbamoyltransferase" evidence="2">
    <location>
        <begin position="166"/>
        <end position="392"/>
    </location>
</feature>
<dbReference type="Pfam" id="PF02543">
    <property type="entry name" value="Carbam_trans_N"/>
    <property type="match status" value="1"/>
</dbReference>
<reference evidence="4 5" key="1">
    <citation type="journal article" date="2015" name="Genome Announc.">
        <title>Draft Genome Sequences of Marine Isolates of Thalassomonas viridans and Thalassomonas actiniarum.</title>
        <authorList>
            <person name="Olonade I."/>
            <person name="van Zyl L.J."/>
            <person name="Trindade M."/>
        </authorList>
    </citation>
    <scope>NUCLEOTIDE SEQUENCE [LARGE SCALE GENOMIC DNA]</scope>
    <source>
        <strain evidence="4 5">XOM25</strain>
    </source>
</reference>
<dbReference type="CDD" id="cd24033">
    <property type="entry name" value="ASKHA_NBD_NodU_CmcH-like_N"/>
    <property type="match status" value="1"/>
</dbReference>
<evidence type="ECO:0000313" key="4">
    <source>
        <dbReference type="EMBL" id="WDE09268.1"/>
    </source>
</evidence>
<dbReference type="Proteomes" id="UP000032352">
    <property type="component" value="Chromosome pTvir"/>
</dbReference>
<dbReference type="Gene3D" id="3.90.870.20">
    <property type="entry name" value="Carbamoyltransferase, C-terminal domain"/>
    <property type="match status" value="1"/>
</dbReference>
<dbReference type="InterPro" id="IPR003696">
    <property type="entry name" value="Carbtransf_dom"/>
</dbReference>
<organism evidence="4 5">
    <name type="scientific">Thalassomonas viridans</name>
    <dbReference type="NCBI Taxonomy" id="137584"/>
    <lineage>
        <taxon>Bacteria</taxon>
        <taxon>Pseudomonadati</taxon>
        <taxon>Pseudomonadota</taxon>
        <taxon>Gammaproteobacteria</taxon>
        <taxon>Alteromonadales</taxon>
        <taxon>Colwelliaceae</taxon>
        <taxon>Thalassomonas</taxon>
    </lineage>
</organism>
<evidence type="ECO:0000259" key="2">
    <source>
        <dbReference type="Pfam" id="PF02543"/>
    </source>
</evidence>
<feature type="domain" description="Carbamoyltransferase C-terminal" evidence="3">
    <location>
        <begin position="444"/>
        <end position="612"/>
    </location>
</feature>
<comment type="similarity">
    <text evidence="1">Belongs to the NodU/CmcH family.</text>
</comment>
<dbReference type="PANTHER" id="PTHR34847">
    <property type="entry name" value="NODULATION PROTEIN U"/>
    <property type="match status" value="1"/>
</dbReference>
<dbReference type="Gene3D" id="3.30.420.40">
    <property type="match status" value="1"/>
</dbReference>
<dbReference type="RefSeq" id="WP_274038687.1">
    <property type="nucleotide sequence ID" value="NZ_CP059734.1"/>
</dbReference>
<evidence type="ECO:0000259" key="3">
    <source>
        <dbReference type="Pfam" id="PF16861"/>
    </source>
</evidence>
<accession>A0AAF0CDK3</accession>
<gene>
    <name evidence="4" type="ORF">SG34_031380</name>
</gene>
<evidence type="ECO:0000256" key="1">
    <source>
        <dbReference type="ARBA" id="ARBA00006129"/>
    </source>
</evidence>
<name>A0AAF0CDK3_9GAMM</name>
<dbReference type="Pfam" id="PF16861">
    <property type="entry name" value="Carbam_trans_C"/>
    <property type="match status" value="1"/>
</dbReference>
<dbReference type="InterPro" id="IPR051338">
    <property type="entry name" value="NodU/CmcH_Carbamoyltrnsfr"/>
</dbReference>
<dbReference type="KEGG" id="tvd:SG34_031380"/>
<dbReference type="PANTHER" id="PTHR34847:SF1">
    <property type="entry name" value="NODULATION PROTEIN U"/>
    <property type="match status" value="1"/>
</dbReference>
<dbReference type="AlphaFoldDB" id="A0AAF0CDK3"/>
<sequence length="632" mass="71276">MQTTGTASQRRRQFRGYLTFAVNGKHQAHGRYSPVASRCRVFTLIADTGTRQNRHSVKVVEYNYLNNNKKIVVGLNRTQDGSISIFKNGEHASSLHKERITGIKHDWGKLGDIALYKQRLPQLKQPLNLVVECFSSDSEQENAGAYDEEMARELTLAPDGERIRLSHHLSHLYSAWPTSGFDSSAAMIIDFQGSYARDFTEDYPVSRHQENWLEVASYYLCTPQGVRCIKKHLWDGDRTKPVGLGIFYNFLSRCFFHGDGNDGKVMGLSAYGDPRVRSDLPELDVNEGEVTIPRPWLDIFNQQADYEYKRTDNHSFQTKAHLAARGQQVFENALLKISRWLQQETAQSKLCYAGGCALNVVANTRLRHSGIFEQMSIPPAPHDGGSAIGCAIYGITQVLRQPLSFDWQHDYLGPVNQAAIDAGSFAGITGCDVLKPDDLADTCAKLMARGHVLALYQGGSEFGPRALGNRSFVASPCFAVTRHWINQSIKGREWFRPIAPIVIEEKASEYFELQQPSPYMLYTAKVREPYRRRLEAICHIDDTARVQTLRQNTNPFVYELIRAFERQTGMAVISNTSFNGKNQTIVETLQEAVDTMQKTPVYGLIAPPYLILKQQEPVNPYYLSDYPAPATK</sequence>
<keyword evidence="5" id="KW-1185">Reference proteome</keyword>
<evidence type="ECO:0000313" key="5">
    <source>
        <dbReference type="Proteomes" id="UP000032352"/>
    </source>
</evidence>
<reference evidence="4 5" key="2">
    <citation type="journal article" date="2022" name="Mar. Drugs">
        <title>Bioassay-Guided Fractionation Leads to the Detection of Cholic Acid Generated by the Rare Thalassomonas sp.</title>
        <authorList>
            <person name="Pheiffer F."/>
            <person name="Schneider Y.K."/>
            <person name="Hansen E.H."/>
            <person name="Andersen J.H."/>
            <person name="Isaksson J."/>
            <person name="Busche T."/>
            <person name="R C."/>
            <person name="Kalinowski J."/>
            <person name="Zyl L.V."/>
            <person name="Trindade M."/>
        </authorList>
    </citation>
    <scope>NUCLEOTIDE SEQUENCE [LARGE SCALE GENOMIC DNA]</scope>
    <source>
        <strain evidence="4 5">XOM25</strain>
    </source>
</reference>
<proteinExistence type="inferred from homology"/>
<dbReference type="InterPro" id="IPR031730">
    <property type="entry name" value="Carbam_trans_C"/>
</dbReference>
<dbReference type="EMBL" id="CP059734">
    <property type="protein sequence ID" value="WDE09268.1"/>
    <property type="molecule type" value="Genomic_DNA"/>
</dbReference>
<protein>
    <submittedName>
        <fullName evidence="4">Carbamoyltransferase</fullName>
    </submittedName>
</protein>
<dbReference type="InterPro" id="IPR038152">
    <property type="entry name" value="Carbam_trans_C_sf"/>
</dbReference>